<keyword evidence="4" id="KW-1278">Translocase</keyword>
<keyword evidence="6 7" id="KW-0472">Membrane</keyword>
<keyword evidence="2" id="KW-0813">Transport</keyword>
<dbReference type="GO" id="GO:0005886">
    <property type="term" value="C:plasma membrane"/>
    <property type="evidence" value="ECO:0007669"/>
    <property type="project" value="TreeGrafter"/>
</dbReference>
<evidence type="ECO:0000256" key="3">
    <source>
        <dbReference type="ARBA" id="ARBA00022692"/>
    </source>
</evidence>
<accession>A0A1W2BIK3</accession>
<feature type="transmembrane region" description="Helical" evidence="7">
    <location>
        <begin position="69"/>
        <end position="89"/>
    </location>
</feature>
<protein>
    <submittedName>
        <fullName evidence="8">Electron transport complex protein RnfE</fullName>
    </submittedName>
</protein>
<evidence type="ECO:0000313" key="8">
    <source>
        <dbReference type="EMBL" id="SMC72703.1"/>
    </source>
</evidence>
<dbReference type="NCBIfam" id="NF009070">
    <property type="entry name" value="PRK12405.1"/>
    <property type="match status" value="1"/>
</dbReference>
<dbReference type="OrthoDB" id="9790976at2"/>
<name>A0A1W2BIK3_9FIRM</name>
<feature type="transmembrane region" description="Helical" evidence="7">
    <location>
        <begin position="39"/>
        <end position="57"/>
    </location>
</feature>
<dbReference type="PANTHER" id="PTHR30586">
    <property type="entry name" value="ELECTRON TRANSPORT COMPLEX PROTEIN RNFE"/>
    <property type="match status" value="1"/>
</dbReference>
<dbReference type="EMBL" id="FWXW01000005">
    <property type="protein sequence ID" value="SMC72703.1"/>
    <property type="molecule type" value="Genomic_DNA"/>
</dbReference>
<keyword evidence="5 7" id="KW-1133">Transmembrane helix</keyword>
<evidence type="ECO:0000256" key="2">
    <source>
        <dbReference type="ARBA" id="ARBA00022448"/>
    </source>
</evidence>
<proteinExistence type="predicted"/>
<dbReference type="Pfam" id="PF02508">
    <property type="entry name" value="Rnf-Nqr"/>
    <property type="match status" value="1"/>
</dbReference>
<dbReference type="PIRSF" id="PIRSF006102">
    <property type="entry name" value="NQR_DE"/>
    <property type="match status" value="1"/>
</dbReference>
<evidence type="ECO:0000256" key="6">
    <source>
        <dbReference type="ARBA" id="ARBA00023136"/>
    </source>
</evidence>
<evidence type="ECO:0000313" key="9">
    <source>
        <dbReference type="Proteomes" id="UP000192790"/>
    </source>
</evidence>
<feature type="transmembrane region" description="Helical" evidence="7">
    <location>
        <begin position="124"/>
        <end position="146"/>
    </location>
</feature>
<dbReference type="AlphaFoldDB" id="A0A1W2BIK3"/>
<feature type="transmembrane region" description="Helical" evidence="7">
    <location>
        <begin position="166"/>
        <end position="189"/>
    </location>
</feature>
<evidence type="ECO:0000256" key="7">
    <source>
        <dbReference type="SAM" id="Phobius"/>
    </source>
</evidence>
<evidence type="ECO:0000256" key="5">
    <source>
        <dbReference type="ARBA" id="ARBA00022989"/>
    </source>
</evidence>
<evidence type="ECO:0000256" key="1">
    <source>
        <dbReference type="ARBA" id="ARBA00004127"/>
    </source>
</evidence>
<dbReference type="GO" id="GO:0012505">
    <property type="term" value="C:endomembrane system"/>
    <property type="evidence" value="ECO:0007669"/>
    <property type="project" value="UniProtKB-SubCell"/>
</dbReference>
<feature type="transmembrane region" description="Helical" evidence="7">
    <location>
        <begin position="95"/>
        <end position="112"/>
    </location>
</feature>
<reference evidence="8 9" key="1">
    <citation type="submission" date="2017-04" db="EMBL/GenBank/DDBJ databases">
        <authorList>
            <person name="Afonso C.L."/>
            <person name="Miller P.J."/>
            <person name="Scott M.A."/>
            <person name="Spackman E."/>
            <person name="Goraichik I."/>
            <person name="Dimitrov K.M."/>
            <person name="Suarez D.L."/>
            <person name="Swayne D.E."/>
        </authorList>
    </citation>
    <scope>NUCLEOTIDE SEQUENCE [LARGE SCALE GENOMIC DNA]</scope>
    <source>
        <strain evidence="8 9">DSM 12816</strain>
    </source>
</reference>
<dbReference type="STRING" id="1122930.SAMN02745168_2225"/>
<dbReference type="PANTHER" id="PTHR30586:SF0">
    <property type="entry name" value="ION-TRANSLOCATING OXIDOREDUCTASE COMPLEX SUBUNIT E"/>
    <property type="match status" value="1"/>
</dbReference>
<gene>
    <name evidence="8" type="ORF">SAMN02745168_2225</name>
</gene>
<dbReference type="RefSeq" id="WP_084234890.1">
    <property type="nucleotide sequence ID" value="NZ_FWXW01000005.1"/>
</dbReference>
<keyword evidence="9" id="KW-1185">Reference proteome</keyword>
<dbReference type="Proteomes" id="UP000192790">
    <property type="component" value="Unassembled WGS sequence"/>
</dbReference>
<comment type="subcellular location">
    <subcellularLocation>
        <location evidence="1">Endomembrane system</location>
        <topology evidence="1">Multi-pass membrane protein</topology>
    </subcellularLocation>
</comment>
<dbReference type="InterPro" id="IPR003667">
    <property type="entry name" value="NqrDE/RnfAE"/>
</dbReference>
<organism evidence="8 9">
    <name type="scientific">Papillibacter cinnamivorans DSM 12816</name>
    <dbReference type="NCBI Taxonomy" id="1122930"/>
    <lineage>
        <taxon>Bacteria</taxon>
        <taxon>Bacillati</taxon>
        <taxon>Bacillota</taxon>
        <taxon>Clostridia</taxon>
        <taxon>Eubacteriales</taxon>
        <taxon>Oscillospiraceae</taxon>
        <taxon>Papillibacter</taxon>
    </lineage>
</organism>
<keyword evidence="3 7" id="KW-0812">Transmembrane</keyword>
<sequence>MKPLGILKNGLITQNPVLMQLLGLCPALAVSTSLKNAVGMGIAVTAVLVLSNLLASLLQKPVPDKIRSLVHITVTAGLVTIADLLMRAYFPDLSASLGIYVPLIAVNCILFARAGAFASGTPPLASVLNGLFMGLGFTGILCAVSAVREILGNGTIWGVSLFGGGYPPALIMLMPAGGFLTLGFLMAAAQYAGRRNHP</sequence>
<evidence type="ECO:0000256" key="4">
    <source>
        <dbReference type="ARBA" id="ARBA00022967"/>
    </source>
</evidence>